<evidence type="ECO:0000313" key="3">
    <source>
        <dbReference type="Proteomes" id="UP000276249"/>
    </source>
</evidence>
<dbReference type="Proteomes" id="UP001263852">
    <property type="component" value="Unassembled WGS sequence"/>
</dbReference>
<reference evidence="2 3" key="1">
    <citation type="submission" date="2018-10" db="EMBL/GenBank/DDBJ databases">
        <title>Genome sequences of five Lactobacillus pentosus strains isolated from brines of traditionally fermented spanish-style green table olives and differences between them.</title>
        <authorList>
            <person name="Jimenez Diaz R."/>
        </authorList>
    </citation>
    <scope>NUCLEOTIDE SEQUENCE [LARGE SCALE GENOMIC DNA]</scope>
    <source>
        <strain evidence="2 3">IG10</strain>
    </source>
</reference>
<gene>
    <name evidence="2" type="ORF">D6U18_12415</name>
    <name evidence="1" type="ORF">RI555_05450</name>
</gene>
<comment type="caution">
    <text evidence="1">The sequence shown here is derived from an EMBL/GenBank/DDBJ whole genome shotgun (WGS) entry which is preliminary data.</text>
</comment>
<evidence type="ECO:0000313" key="1">
    <source>
        <dbReference type="EMBL" id="MDT7038452.1"/>
    </source>
</evidence>
<dbReference type="RefSeq" id="WP_065674807.1">
    <property type="nucleotide sequence ID" value="NZ_JAGWDS010000078.1"/>
</dbReference>
<name>A0A8G1U8I9_LACPE</name>
<proteinExistence type="predicted"/>
<dbReference type="AlphaFoldDB" id="A0A8G1U8I9"/>
<evidence type="ECO:0000313" key="4">
    <source>
        <dbReference type="Proteomes" id="UP001263852"/>
    </source>
</evidence>
<evidence type="ECO:0000313" key="2">
    <source>
        <dbReference type="EMBL" id="RMW45155.1"/>
    </source>
</evidence>
<dbReference type="EMBL" id="JAVLAO010000001">
    <property type="protein sequence ID" value="MDT7038452.1"/>
    <property type="molecule type" value="Genomic_DNA"/>
</dbReference>
<dbReference type="EMBL" id="RDCJ01000104">
    <property type="protein sequence ID" value="RMW45155.1"/>
    <property type="molecule type" value="Genomic_DNA"/>
</dbReference>
<dbReference type="Proteomes" id="UP000276249">
    <property type="component" value="Unassembled WGS sequence"/>
</dbReference>
<sequence length="138" mass="15743">MINKHVEKINYLYSTDKTGKPIARYGVSNFPVSNKFILQSLLFDFDINKTYKICISIKNSSDIVLVNTKNNYKLDKNSLSNVSFTNKEHTRASTVIKITTPIVNLVAEDIYEFIISVNDQEGNLLDSKETYAAIQKNR</sequence>
<reference evidence="1" key="2">
    <citation type="submission" date="2023-08" db="EMBL/GenBank/DDBJ databases">
        <authorList>
            <person name="Page C.A."/>
            <person name="Perez-Diaz I.M."/>
        </authorList>
    </citation>
    <scope>NUCLEOTIDE SEQUENCE</scope>
    <source>
        <strain evidence="1">1.8.9</strain>
    </source>
</reference>
<organism evidence="1 4">
    <name type="scientific">Lactiplantibacillus pentosus</name>
    <name type="common">Lactobacillus pentosus</name>
    <dbReference type="NCBI Taxonomy" id="1589"/>
    <lineage>
        <taxon>Bacteria</taxon>
        <taxon>Bacillati</taxon>
        <taxon>Bacillota</taxon>
        <taxon>Bacilli</taxon>
        <taxon>Lactobacillales</taxon>
        <taxon>Lactobacillaceae</taxon>
        <taxon>Lactiplantibacillus</taxon>
    </lineage>
</organism>
<accession>A0A8G1U8I9</accession>
<protein>
    <submittedName>
        <fullName evidence="1">Uncharacterized protein</fullName>
    </submittedName>
</protein>